<dbReference type="Gene3D" id="3.40.50.1820">
    <property type="entry name" value="alpha/beta hydrolase"/>
    <property type="match status" value="1"/>
</dbReference>
<proteinExistence type="predicted"/>
<dbReference type="EMBL" id="MQUQ01000020">
    <property type="protein sequence ID" value="OLZ45222.1"/>
    <property type="molecule type" value="Genomic_DNA"/>
</dbReference>
<dbReference type="Proteomes" id="UP000187486">
    <property type="component" value="Unassembled WGS sequence"/>
</dbReference>
<dbReference type="AlphaFoldDB" id="A0A1R0KHI9"/>
<comment type="caution">
    <text evidence="2">The sequence shown here is derived from an EMBL/GenBank/DDBJ whole genome shotgun (WGS) entry which is preliminary data.</text>
</comment>
<reference evidence="2 3" key="1">
    <citation type="submission" date="2016-01" db="EMBL/GenBank/DDBJ databases">
        <title>Amycolatopsis coloradensis genome sequencing and assembly.</title>
        <authorList>
            <person name="Mayilraj S."/>
        </authorList>
    </citation>
    <scope>NUCLEOTIDE SEQUENCE [LARGE SCALE GENOMIC DNA]</scope>
    <source>
        <strain evidence="2 3">DSM 44225</strain>
    </source>
</reference>
<sequence length="88" mass="9967">MLFDQRGRGRSTPHASDPVTGLRHTTTDQLVTDLERLLEPGKRVHIGPIGEWELTFARVVHPVTRVVRSVQMIVSSAWGSTSWRSRLH</sequence>
<dbReference type="InterPro" id="IPR029058">
    <property type="entry name" value="AB_hydrolase_fold"/>
</dbReference>
<protein>
    <submittedName>
        <fullName evidence="2">Uncharacterized protein</fullName>
    </submittedName>
</protein>
<organism evidence="2 3">
    <name type="scientific">Amycolatopsis coloradensis</name>
    <dbReference type="NCBI Taxonomy" id="76021"/>
    <lineage>
        <taxon>Bacteria</taxon>
        <taxon>Bacillati</taxon>
        <taxon>Actinomycetota</taxon>
        <taxon>Actinomycetes</taxon>
        <taxon>Pseudonocardiales</taxon>
        <taxon>Pseudonocardiaceae</taxon>
        <taxon>Amycolatopsis</taxon>
    </lineage>
</organism>
<gene>
    <name evidence="2" type="ORF">BS329_32765</name>
</gene>
<dbReference type="STRING" id="76021.BS329_32765"/>
<evidence type="ECO:0000313" key="3">
    <source>
        <dbReference type="Proteomes" id="UP000187486"/>
    </source>
</evidence>
<evidence type="ECO:0000313" key="2">
    <source>
        <dbReference type="EMBL" id="OLZ45222.1"/>
    </source>
</evidence>
<name>A0A1R0KHI9_9PSEU</name>
<accession>A0A1R0KHI9</accession>
<keyword evidence="3" id="KW-1185">Reference proteome</keyword>
<feature type="region of interest" description="Disordered" evidence="1">
    <location>
        <begin position="1"/>
        <end position="25"/>
    </location>
</feature>
<evidence type="ECO:0000256" key="1">
    <source>
        <dbReference type="SAM" id="MobiDB-lite"/>
    </source>
</evidence>